<keyword evidence="2" id="KW-1185">Reference proteome</keyword>
<evidence type="ECO:0000313" key="2">
    <source>
        <dbReference type="Proteomes" id="UP000027284"/>
    </source>
</evidence>
<comment type="caution">
    <text evidence="1">The sequence shown here is derived from an EMBL/GenBank/DDBJ whole genome shotgun (WGS) entry which is preliminary data.</text>
</comment>
<reference evidence="1 2" key="1">
    <citation type="submission" date="2014-04" db="EMBL/GenBank/DDBJ databases">
        <title>The Genome Sequence of Thermoanaerobaculum aquaticum MP-01, The First Cultivated Group 23 Acidobacterium.</title>
        <authorList>
            <person name="Stamps B.W."/>
            <person name="Losey N.A."/>
            <person name="Lawson P.A."/>
            <person name="Stevenson B.S."/>
        </authorList>
    </citation>
    <scope>NUCLEOTIDE SEQUENCE [LARGE SCALE GENOMIC DNA]</scope>
    <source>
        <strain evidence="1 2">MP-01</strain>
    </source>
</reference>
<dbReference type="Proteomes" id="UP000027284">
    <property type="component" value="Unassembled WGS sequence"/>
</dbReference>
<gene>
    <name evidence="1" type="ORF">EG19_10940</name>
</gene>
<evidence type="ECO:0000313" key="1">
    <source>
        <dbReference type="EMBL" id="KDA54481.1"/>
    </source>
</evidence>
<sequence length="66" mass="7241">MAKTLLFCIAGGQRAITGRVTARRIARFQACLGHLPIPQRPGGMKKYHLPGRERSPALARSALKFP</sequence>
<dbReference type="EMBL" id="JMFG01000007">
    <property type="protein sequence ID" value="KDA54481.1"/>
    <property type="molecule type" value="Genomic_DNA"/>
</dbReference>
<dbReference type="AlphaFoldDB" id="A0A062Y262"/>
<accession>A0A062Y262</accession>
<name>A0A062Y262_9BACT</name>
<dbReference type="STRING" id="1312852.EG19_10940"/>
<proteinExistence type="predicted"/>
<protein>
    <submittedName>
        <fullName evidence="1">Uncharacterized protein</fullName>
    </submittedName>
</protein>
<organism evidence="1 2">
    <name type="scientific">Thermoanaerobaculum aquaticum</name>
    <dbReference type="NCBI Taxonomy" id="1312852"/>
    <lineage>
        <taxon>Bacteria</taxon>
        <taxon>Pseudomonadati</taxon>
        <taxon>Acidobacteriota</taxon>
        <taxon>Thermoanaerobaculia</taxon>
        <taxon>Thermoanaerobaculales</taxon>
        <taxon>Thermoanaerobaculaceae</taxon>
        <taxon>Thermoanaerobaculum</taxon>
    </lineage>
</organism>